<accession>A0A3P9NPS1</accession>
<feature type="domain" description="Peptidase M60" evidence="2">
    <location>
        <begin position="590"/>
        <end position="887"/>
    </location>
</feature>
<dbReference type="Gene3D" id="1.10.390.30">
    <property type="entry name" value="Peptidase M60, enhancin-like domain 3"/>
    <property type="match status" value="1"/>
</dbReference>
<dbReference type="AlphaFoldDB" id="A0A3P9NPS1"/>
<dbReference type="InterPro" id="IPR031161">
    <property type="entry name" value="Peptidase_M60_dom"/>
</dbReference>
<dbReference type="Ensembl" id="ENSPRET00000011689.1">
    <property type="protein sequence ID" value="ENSPREP00000011561.1"/>
    <property type="gene ID" value="ENSPREG00000007876.1"/>
</dbReference>
<dbReference type="InterPro" id="IPR042279">
    <property type="entry name" value="Pep_M60_3"/>
</dbReference>
<dbReference type="GO" id="GO:0090314">
    <property type="term" value="P:positive regulation of protein targeting to membrane"/>
    <property type="evidence" value="ECO:0007669"/>
    <property type="project" value="TreeGrafter"/>
</dbReference>
<dbReference type="GO" id="GO:0005886">
    <property type="term" value="C:plasma membrane"/>
    <property type="evidence" value="ECO:0007669"/>
    <property type="project" value="TreeGrafter"/>
</dbReference>
<dbReference type="Proteomes" id="UP000242638">
    <property type="component" value="Unassembled WGS sequence"/>
</dbReference>
<dbReference type="PANTHER" id="PTHR15730:SF5">
    <property type="entry name" value="SI:CH211-210B2.2-RELATED"/>
    <property type="match status" value="1"/>
</dbReference>
<evidence type="ECO:0000313" key="4">
    <source>
        <dbReference type="Proteomes" id="UP000242638"/>
    </source>
</evidence>
<dbReference type="InterPro" id="IPR051244">
    <property type="entry name" value="TCAF"/>
</dbReference>
<dbReference type="PROSITE" id="PS51723">
    <property type="entry name" value="PEPTIDASE_M60"/>
    <property type="match status" value="1"/>
</dbReference>
<dbReference type="FunFam" id="3.40.390.80:FF:000001">
    <property type="entry name" value="TRPM8 channel-associated factor 1"/>
    <property type="match status" value="1"/>
</dbReference>
<name>A0A3P9NPS1_POERE</name>
<protein>
    <submittedName>
        <fullName evidence="3">TRPM8 channel-associated factor homolog</fullName>
    </submittedName>
</protein>
<reference evidence="3" key="2">
    <citation type="submission" date="2025-08" db="UniProtKB">
        <authorList>
            <consortium name="Ensembl"/>
        </authorList>
    </citation>
    <scope>IDENTIFICATION</scope>
    <source>
        <strain evidence="3">Guanapo</strain>
    </source>
</reference>
<dbReference type="Bgee" id="ENSPREG00000007876">
    <property type="expression patterns" value="Expressed in caudal fin and 1 other cell type or tissue"/>
</dbReference>
<dbReference type="GO" id="GO:0044325">
    <property type="term" value="F:transmembrane transporter binding"/>
    <property type="evidence" value="ECO:0007669"/>
    <property type="project" value="TreeGrafter"/>
</dbReference>
<sequence>MRGKFLLPAGQRKIIWRSTACTEETLTQHLFGTAFFCPLPSSSKLHSIMSNQSTQSYPRDAYKALIRGIQEVDLQHSSAPCTLVLAGDAFPVLMNSQGHVLMAASVYGRGRIVVLSHETYLTLCPALVEKALTWLGGGKSANLSLGVPKAMKGVVDNLNRSSHRVSPIGEFRADLGVSVYVTDAYQVGPKAEELIAFMKAGGGLLIGGQAWWWASQNENKNLILEFPGNKVTGVAGIYFTAQYGEAEKLSISPEIPSSWKTVDCGMDFKKDLEFLLKGISDFDIQGDGLPSAALVHGPLAFPIGTTDKGEAFLGGTYYGRGRVIVVTHEAFLQYEKLASFWKNAIDWLDQGRKGVVGFEPGVKPLPNLGLTCKKTNFSSELSVFVCKAYTNMDAETIQNFVVEGGGLLIGGHAWYWASEHIGQNPMQDFSGNKILSKMGLGLLTQTITANVYKAPDPNQVNKLHFRHLLHQFAGHALEGIKLTKEEEENLKKLGSESASFLRMEAYDNFSYIQILSLLTDILKKVGIRQASKENPVKSPKEHALLSLATSVYEASLNQEELLPYIIKDNPPLPVVKNQQIKITAQTGEHEGWISTGLYLSPGMKTEMILPPKFVNRKWTIQIGCQSDELHQEELWRAPYVIKRFPVTSERMQVWNLWGGLIYLVAPRDVKVEDEKIVVQKAVTAPYYKSGVTKAADWSSLRKAPAPWAEMEFENIILTVPSHIIRDLENALEVEKLWNGIMKGVADLAVIPQKFIRKERIVADVQISAGWMHSGYPIMMHSSIGAELFNIQDARTKGLWGETHELGHNQQRSPWEFPPHTGEATCNLWSVYVNEEVLGLNRAKAHPSVTAASRKRSVEEYVKGGKNLSDWNVWTALETYLQLQEKFGWDAFKKVFAAYHDMTNHPKDKEGKMNLYAETFSRAVNMNLTGFFKAWGWPIQRATEEKLSDLPLWTDHPMA</sequence>
<dbReference type="OMA" id="STSCEIM"/>
<evidence type="ECO:0000313" key="3">
    <source>
        <dbReference type="Ensembl" id="ENSPREP00000011561.1"/>
    </source>
</evidence>
<dbReference type="Gene3D" id="3.40.390.80">
    <property type="entry name" value="Peptidase M60, enhancin-like domain 2"/>
    <property type="match status" value="1"/>
</dbReference>
<dbReference type="PANTHER" id="PTHR15730">
    <property type="entry name" value="EXPERIMENTAL AUTOIMMUNE PROSTATITIS ANTIGEN 2-RELATED"/>
    <property type="match status" value="1"/>
</dbReference>
<dbReference type="SMART" id="SM01276">
    <property type="entry name" value="M60-like"/>
    <property type="match status" value="1"/>
</dbReference>
<evidence type="ECO:0000259" key="2">
    <source>
        <dbReference type="PROSITE" id="PS51723"/>
    </source>
</evidence>
<proteinExistence type="inferred from homology"/>
<reference evidence="4" key="1">
    <citation type="submission" date="2013-11" db="EMBL/GenBank/DDBJ databases">
        <title>The genomic landscape of the Guanapo guppy.</title>
        <authorList>
            <person name="Kuenstner A."/>
            <person name="Dreyer C."/>
        </authorList>
    </citation>
    <scope>NUCLEOTIDE SEQUENCE</scope>
    <source>
        <strain evidence="4">Guanapo</strain>
    </source>
</reference>
<dbReference type="Pfam" id="PF17291">
    <property type="entry name" value="M60-like_N"/>
    <property type="match status" value="1"/>
</dbReference>
<dbReference type="GeneTree" id="ENSGT00390000017365"/>
<comment type="similarity">
    <text evidence="1">Belongs to the TCAF family.</text>
</comment>
<evidence type="ECO:0000256" key="1">
    <source>
        <dbReference type="ARBA" id="ARBA00009770"/>
    </source>
</evidence>
<dbReference type="InterPro" id="IPR029062">
    <property type="entry name" value="Class_I_gatase-like"/>
</dbReference>
<keyword evidence="4" id="KW-1185">Reference proteome</keyword>
<dbReference type="InterPro" id="IPR035423">
    <property type="entry name" value="M60-like_N"/>
</dbReference>
<reference evidence="3" key="3">
    <citation type="submission" date="2025-09" db="UniProtKB">
        <authorList>
            <consortium name="Ensembl"/>
        </authorList>
    </citation>
    <scope>IDENTIFICATION</scope>
    <source>
        <strain evidence="3">Guanapo</strain>
    </source>
</reference>
<dbReference type="SUPFAM" id="SSF52317">
    <property type="entry name" value="Class I glutamine amidotransferase-like"/>
    <property type="match status" value="1"/>
</dbReference>
<organism evidence="3 4">
    <name type="scientific">Poecilia reticulata</name>
    <name type="common">Guppy</name>
    <name type="synonym">Acanthophacelus reticulatus</name>
    <dbReference type="NCBI Taxonomy" id="8081"/>
    <lineage>
        <taxon>Eukaryota</taxon>
        <taxon>Metazoa</taxon>
        <taxon>Chordata</taxon>
        <taxon>Craniata</taxon>
        <taxon>Vertebrata</taxon>
        <taxon>Euteleostomi</taxon>
        <taxon>Actinopterygii</taxon>
        <taxon>Neopterygii</taxon>
        <taxon>Teleostei</taxon>
        <taxon>Neoteleostei</taxon>
        <taxon>Acanthomorphata</taxon>
        <taxon>Ovalentaria</taxon>
        <taxon>Atherinomorphae</taxon>
        <taxon>Cyprinodontiformes</taxon>
        <taxon>Poeciliidae</taxon>
        <taxon>Poeciliinae</taxon>
        <taxon>Poecilia</taxon>
    </lineage>
</organism>
<dbReference type="Pfam" id="PF13402">
    <property type="entry name" value="Peptidase_M60"/>
    <property type="match status" value="1"/>
</dbReference>